<accession>A0A6J1STM6</accession>
<dbReference type="Pfam" id="PF00644">
    <property type="entry name" value="PARP"/>
    <property type="match status" value="1"/>
</dbReference>
<keyword evidence="1" id="KW-0328">Glycosyltransferase</keyword>
<reference evidence="4 5" key="1">
    <citation type="submission" date="2025-04" db="UniProtKB">
        <authorList>
            <consortium name="RefSeq"/>
        </authorList>
    </citation>
    <scope>IDENTIFICATION</scope>
    <source>
        <tissue evidence="4 5">Whole organism</tissue>
    </source>
</reference>
<sequence>MAHIVERTKLTPGTADYQAVSDLFCSHNFNRDTRLEIQSIEAVQNYGLEQQFKEKQENYKKTYGHVRVVKLWHGTKTNNVAQILKHNFEVSRHGQNVGHRFGAGVSFSASAMYASHYSDKISVSGCMLLCDVLVSNILQVEENRGQHAVMQQPPYMPGRFPLRYDTTAKNKDTLDVVVKFEPNSYRPTHVVYFKRTAAPVREDDFDYCDYDDDDYHYYGDGDDDYCKICDNYECECDDYDNGFYYGPYY</sequence>
<evidence type="ECO:0000259" key="2">
    <source>
        <dbReference type="PROSITE" id="PS51059"/>
    </source>
</evidence>
<dbReference type="KEGG" id="foc:113210435"/>
<evidence type="ECO:0000313" key="3">
    <source>
        <dbReference type="Proteomes" id="UP000504606"/>
    </source>
</evidence>
<dbReference type="AlphaFoldDB" id="A0A6J1STM6"/>
<dbReference type="InterPro" id="IPR051712">
    <property type="entry name" value="ARTD-AVP"/>
</dbReference>
<dbReference type="InterPro" id="IPR012317">
    <property type="entry name" value="Poly(ADP-ribose)pol_cat_dom"/>
</dbReference>
<dbReference type="GO" id="GO:0003950">
    <property type="term" value="F:NAD+ poly-ADP-ribosyltransferase activity"/>
    <property type="evidence" value="ECO:0007669"/>
    <property type="project" value="UniProtKB-UniRule"/>
</dbReference>
<evidence type="ECO:0000256" key="1">
    <source>
        <dbReference type="RuleBase" id="RU362114"/>
    </source>
</evidence>
<dbReference type="RefSeq" id="XP_026284214.1">
    <property type="nucleotide sequence ID" value="XM_026428429.2"/>
</dbReference>
<dbReference type="OrthoDB" id="6133115at2759"/>
<dbReference type="PROSITE" id="PS51059">
    <property type="entry name" value="PARP_CATALYTIC"/>
    <property type="match status" value="1"/>
</dbReference>
<gene>
    <name evidence="4 5" type="primary">LOC113210435</name>
</gene>
<keyword evidence="1" id="KW-0520">NAD</keyword>
<dbReference type="PANTHER" id="PTHR45740:SF2">
    <property type="entry name" value="POLY [ADP-RIBOSE] POLYMERASE"/>
    <property type="match status" value="1"/>
</dbReference>
<evidence type="ECO:0000313" key="5">
    <source>
        <dbReference type="RefSeq" id="XP_026284214.1"/>
    </source>
</evidence>
<organism evidence="3 4">
    <name type="scientific">Frankliniella occidentalis</name>
    <name type="common">Western flower thrips</name>
    <name type="synonym">Euthrips occidentalis</name>
    <dbReference type="NCBI Taxonomy" id="133901"/>
    <lineage>
        <taxon>Eukaryota</taxon>
        <taxon>Metazoa</taxon>
        <taxon>Ecdysozoa</taxon>
        <taxon>Arthropoda</taxon>
        <taxon>Hexapoda</taxon>
        <taxon>Insecta</taxon>
        <taxon>Pterygota</taxon>
        <taxon>Neoptera</taxon>
        <taxon>Paraneoptera</taxon>
        <taxon>Thysanoptera</taxon>
        <taxon>Terebrantia</taxon>
        <taxon>Thripoidea</taxon>
        <taxon>Thripidae</taxon>
        <taxon>Frankliniella</taxon>
    </lineage>
</organism>
<protein>
    <recommendedName>
        <fullName evidence="1">Poly [ADP-ribose] polymerase</fullName>
        <shortName evidence="1">PARP</shortName>
        <ecNumber evidence="1">2.4.2.-</ecNumber>
    </recommendedName>
</protein>
<keyword evidence="1" id="KW-0808">Transferase</keyword>
<dbReference type="Proteomes" id="UP000504606">
    <property type="component" value="Unplaced"/>
</dbReference>
<proteinExistence type="predicted"/>
<evidence type="ECO:0000313" key="4">
    <source>
        <dbReference type="RefSeq" id="XP_026284213.1"/>
    </source>
</evidence>
<feature type="domain" description="PARP catalytic" evidence="2">
    <location>
        <begin position="1"/>
        <end position="249"/>
    </location>
</feature>
<dbReference type="PANTHER" id="PTHR45740">
    <property type="entry name" value="POLY [ADP-RIBOSE] POLYMERASE"/>
    <property type="match status" value="1"/>
</dbReference>
<dbReference type="SUPFAM" id="SSF56399">
    <property type="entry name" value="ADP-ribosylation"/>
    <property type="match status" value="1"/>
</dbReference>
<dbReference type="RefSeq" id="XP_026284213.1">
    <property type="nucleotide sequence ID" value="XM_026428428.2"/>
</dbReference>
<dbReference type="GO" id="GO:1990404">
    <property type="term" value="F:NAD+-protein mono-ADP-ribosyltransferase activity"/>
    <property type="evidence" value="ECO:0007669"/>
    <property type="project" value="TreeGrafter"/>
</dbReference>
<name>A0A6J1STM6_FRAOC</name>
<dbReference type="Gene3D" id="3.90.228.10">
    <property type="match status" value="1"/>
</dbReference>
<dbReference type="GeneID" id="113210435"/>
<keyword evidence="3" id="KW-1185">Reference proteome</keyword>
<dbReference type="EC" id="2.4.2.-" evidence="1"/>
<dbReference type="GO" id="GO:0005634">
    <property type="term" value="C:nucleus"/>
    <property type="evidence" value="ECO:0007669"/>
    <property type="project" value="TreeGrafter"/>
</dbReference>